<evidence type="ECO:0000313" key="2">
    <source>
        <dbReference type="EMBL" id="MFC6836592.1"/>
    </source>
</evidence>
<keyword evidence="1" id="KW-1133">Transmembrane helix</keyword>
<proteinExistence type="predicted"/>
<dbReference type="Pfam" id="PF17647">
    <property type="entry name" value="DUF5518"/>
    <property type="match status" value="1"/>
</dbReference>
<keyword evidence="1" id="KW-0472">Membrane</keyword>
<evidence type="ECO:0000256" key="1">
    <source>
        <dbReference type="SAM" id="Phobius"/>
    </source>
</evidence>
<dbReference type="RefSeq" id="WP_304448274.1">
    <property type="nucleotide sequence ID" value="NZ_JARRAH010000001.1"/>
</dbReference>
<evidence type="ECO:0000313" key="3">
    <source>
        <dbReference type="Proteomes" id="UP001596406"/>
    </source>
</evidence>
<accession>A0ABD5UBI0</accession>
<dbReference type="AlphaFoldDB" id="A0ABD5UBI0"/>
<keyword evidence="1" id="KW-0812">Transmembrane</keyword>
<sequence length="133" mass="13005">MDLHTRAIVYGFLTTVVLALLSGAVIPFTDVNLPVVGTGLTAIVGGFVAGYVAGGRVGNGAVNGGVATVIGAFVALVLLSLFGLLAGGLLGVGIFVAGVVYLALAAIPGALGGAVGAWAKGRSERRMTGRPAT</sequence>
<organism evidence="2 3">
    <name type="scientific">Halomarina ordinaria</name>
    <dbReference type="NCBI Taxonomy" id="3033939"/>
    <lineage>
        <taxon>Archaea</taxon>
        <taxon>Methanobacteriati</taxon>
        <taxon>Methanobacteriota</taxon>
        <taxon>Stenosarchaea group</taxon>
        <taxon>Halobacteria</taxon>
        <taxon>Halobacteriales</taxon>
        <taxon>Natronomonadaceae</taxon>
        <taxon>Halomarina</taxon>
    </lineage>
</organism>
<feature type="transmembrane region" description="Helical" evidence="1">
    <location>
        <begin position="66"/>
        <end position="86"/>
    </location>
</feature>
<gene>
    <name evidence="2" type="ORF">ACFQHK_08710</name>
</gene>
<feature type="transmembrane region" description="Helical" evidence="1">
    <location>
        <begin position="92"/>
        <end position="119"/>
    </location>
</feature>
<name>A0ABD5UBI0_9EURY</name>
<protein>
    <submittedName>
        <fullName evidence="2">DUF5518 domain-containing protein</fullName>
    </submittedName>
</protein>
<keyword evidence="3" id="KW-1185">Reference proteome</keyword>
<dbReference type="Proteomes" id="UP001596406">
    <property type="component" value="Unassembled WGS sequence"/>
</dbReference>
<comment type="caution">
    <text evidence="2">The sequence shown here is derived from an EMBL/GenBank/DDBJ whole genome shotgun (WGS) entry which is preliminary data.</text>
</comment>
<feature type="transmembrane region" description="Helical" evidence="1">
    <location>
        <begin position="35"/>
        <end position="54"/>
    </location>
</feature>
<dbReference type="InterPro" id="IPR040493">
    <property type="entry name" value="DUF5518"/>
</dbReference>
<feature type="transmembrane region" description="Helical" evidence="1">
    <location>
        <begin position="7"/>
        <end position="29"/>
    </location>
</feature>
<dbReference type="EMBL" id="JBHSXM010000001">
    <property type="protein sequence ID" value="MFC6836592.1"/>
    <property type="molecule type" value="Genomic_DNA"/>
</dbReference>
<reference evidence="2 3" key="1">
    <citation type="journal article" date="2019" name="Int. J. Syst. Evol. Microbiol.">
        <title>The Global Catalogue of Microorganisms (GCM) 10K type strain sequencing project: providing services to taxonomists for standard genome sequencing and annotation.</title>
        <authorList>
            <consortium name="The Broad Institute Genomics Platform"/>
            <consortium name="The Broad Institute Genome Sequencing Center for Infectious Disease"/>
            <person name="Wu L."/>
            <person name="Ma J."/>
        </authorList>
    </citation>
    <scope>NUCLEOTIDE SEQUENCE [LARGE SCALE GENOMIC DNA]</scope>
    <source>
        <strain evidence="2 3">PSRA2</strain>
    </source>
</reference>